<dbReference type="EC" id="3.6.4.13" evidence="2"/>
<dbReference type="InterPro" id="IPR027417">
    <property type="entry name" value="P-loop_NTPase"/>
</dbReference>
<evidence type="ECO:0000256" key="4">
    <source>
        <dbReference type="ARBA" id="ARBA00022801"/>
    </source>
</evidence>
<dbReference type="PANTHER" id="PTHR18934:SF99">
    <property type="entry name" value="ATP-DEPENDENT RNA HELICASE DHX37-RELATED"/>
    <property type="match status" value="1"/>
</dbReference>
<dbReference type="Pfam" id="PF04408">
    <property type="entry name" value="WHD_HA2"/>
    <property type="match status" value="1"/>
</dbReference>
<evidence type="ECO:0000256" key="5">
    <source>
        <dbReference type="ARBA" id="ARBA00022806"/>
    </source>
</evidence>
<dbReference type="GO" id="GO:1990904">
    <property type="term" value="C:ribonucleoprotein complex"/>
    <property type="evidence" value="ECO:0007669"/>
    <property type="project" value="UniProtKB-ARBA"/>
</dbReference>
<dbReference type="InterPro" id="IPR011545">
    <property type="entry name" value="DEAD/DEAH_box_helicase_dom"/>
</dbReference>
<dbReference type="InterPro" id="IPR007502">
    <property type="entry name" value="Helicase-assoc_dom"/>
</dbReference>
<proteinExistence type="inferred from homology"/>
<keyword evidence="5" id="KW-0347">Helicase</keyword>
<keyword evidence="11" id="KW-1185">Reference proteome</keyword>
<feature type="compositionally biased region" description="Polar residues" evidence="7">
    <location>
        <begin position="742"/>
        <end position="754"/>
    </location>
</feature>
<dbReference type="Gene3D" id="3.40.50.300">
    <property type="entry name" value="P-loop containing nucleotide triphosphate hydrolases"/>
    <property type="match status" value="2"/>
</dbReference>
<dbReference type="Proteomes" id="UP001392437">
    <property type="component" value="Unassembled WGS sequence"/>
</dbReference>
<feature type="region of interest" description="Disordered" evidence="7">
    <location>
        <begin position="1381"/>
        <end position="1416"/>
    </location>
</feature>
<evidence type="ECO:0000256" key="7">
    <source>
        <dbReference type="SAM" id="MobiDB-lite"/>
    </source>
</evidence>
<evidence type="ECO:0000256" key="3">
    <source>
        <dbReference type="ARBA" id="ARBA00022741"/>
    </source>
</evidence>
<name>A0AAW0QFE0_9PEZI</name>
<evidence type="ECO:0000256" key="6">
    <source>
        <dbReference type="ARBA" id="ARBA00022840"/>
    </source>
</evidence>
<dbReference type="GO" id="GO:0016787">
    <property type="term" value="F:hydrolase activity"/>
    <property type="evidence" value="ECO:0007669"/>
    <property type="project" value="UniProtKB-KW"/>
</dbReference>
<dbReference type="SMART" id="SM00487">
    <property type="entry name" value="DEXDc"/>
    <property type="match status" value="1"/>
</dbReference>
<dbReference type="CDD" id="cd17917">
    <property type="entry name" value="DEXHc_RHA-like"/>
    <property type="match status" value="1"/>
</dbReference>
<keyword evidence="6" id="KW-0067">ATP-binding</keyword>
<dbReference type="SUPFAM" id="SSF52540">
    <property type="entry name" value="P-loop containing nucleoside triphosphate hydrolases"/>
    <property type="match status" value="1"/>
</dbReference>
<dbReference type="PROSITE" id="PS51194">
    <property type="entry name" value="HELICASE_CTER"/>
    <property type="match status" value="1"/>
</dbReference>
<dbReference type="SMART" id="SM00490">
    <property type="entry name" value="HELICc"/>
    <property type="match status" value="1"/>
</dbReference>
<comment type="caution">
    <text evidence="10">The sequence shown here is derived from an EMBL/GenBank/DDBJ whole genome shotgun (WGS) entry which is preliminary data.</text>
</comment>
<evidence type="ECO:0000259" key="8">
    <source>
        <dbReference type="PROSITE" id="PS51192"/>
    </source>
</evidence>
<dbReference type="Pfam" id="PF00271">
    <property type="entry name" value="Helicase_C"/>
    <property type="match status" value="1"/>
</dbReference>
<dbReference type="EMBL" id="JAQQWP010000009">
    <property type="protein sequence ID" value="KAK8101865.1"/>
    <property type="molecule type" value="Genomic_DNA"/>
</dbReference>
<keyword evidence="4 10" id="KW-0378">Hydrolase</keyword>
<protein>
    <recommendedName>
        <fullName evidence="2">RNA helicase</fullName>
        <ecNumber evidence="2">3.6.4.13</ecNumber>
    </recommendedName>
</protein>
<dbReference type="GO" id="GO:0003724">
    <property type="term" value="F:RNA helicase activity"/>
    <property type="evidence" value="ECO:0007669"/>
    <property type="project" value="UniProtKB-EC"/>
</dbReference>
<evidence type="ECO:0000256" key="1">
    <source>
        <dbReference type="ARBA" id="ARBA00008792"/>
    </source>
</evidence>
<dbReference type="Gene3D" id="1.20.120.1080">
    <property type="match status" value="1"/>
</dbReference>
<accession>A0AAW0QFE0</accession>
<dbReference type="InterPro" id="IPR001650">
    <property type="entry name" value="Helicase_C-like"/>
</dbReference>
<sequence>MYRCIQSRAAVEGGYCNTNNLLLSWPAISNATHSRRRCLRYSACRPWRSFSVTPTWGALPAGQANHDYGRILPRSELSFKNPKIGPMLFPRFPLSLWHQNFEDASKALLRICFALKLSPKCSTTNDVTRCSLQFEVTPSIVGTTNAEAQDSAQASSQAMAQLLADFHDREVLSDLHKALEDCRMHMTDVDTWHAKQSFEDAQKEVYNLCVRLGAIPEFKCATVNVQPSFLSRFFKENQLFESWPGGIPVTEVTISVPELDINVSSASSENVLWAGKAACAIFMTEIQQMLRTGTLTAKTTLLSFDTAPDFIQLFERTLRRRVDFQLFHEPLGHSNLRKTRIQMGDNVCAAIIPMALRRSGVRLAKLVVAFRVAKENPDLVTVLAMENASQRRRTPRYISPIPLQLGPAVRGVLKTVSNTVPAGELKPYTGGISASNDCDGRPFRRSRLVDGPEKDKLNEAMLRRLHEFRTAPEFEDMRQKQASLPTSHQREQILEMIQDARNPFSIVAGATGSGKSTQIPQFLLDDAIMRGVGADCHIICTQPRRIAATSVAARVAAERGEPLGDSVGFQIRHETLRAREHGSITFCTTGLLLNQLKTDAQNLLSYASHILIDEVHERDLTTDFLMATIKKILNQRSTDGLHVPKVVLMSATLDPELFANYFSSLSTRDGLVPAPCISVPGRTFPVETRYIDDIMADLNKHHRDDMKGLIKTDNKLRSYLKHELSVWHDTEETKKTEEENHSTTLRSPPNQAIGNDSADGSLEESFEDSFENPFEVLEETSLQEHYEESLNEGWTAEHQEDCVPIRLVAATVAHICKTTQTGAILVFLPGLKDIQRTEKALVDDNMLKANVYDKSRYCIHILHSSLPREKQMAIFEKTPHGCRNIILSTNIAETSVTVPDVQYVVDAGKLREKRYDQLTRISCLQYVWESKSNARQRAGRAGRVQNGFYYALFSRDRHAQMAAAGKPEVLRSDLQETCLAIAKQQYAEPVDETLAEFIEPPSGVAVIAALQNLKRIHALTRSKHLTPLGSLLADFPVHPRLAKMVLLGVIFRCLDPLIILASAEGVPPLFIAPTKAEDISAANESRQNFQGHSSDHIAVLKAYRELRALDDEFSDGVSKRIAMDLFLNWDSYCAIRKNAKSILDILLDSGLVPHYKRDRKSSNFDYGPGFTDENSQNMELVRGLLVASLYPNLAAGQVGQSFICRDADTVRIHAASENFNMLDKARQLSPSAAHLHRSVPATLIAFSELERLATAGGRGLVARETTVVQPLTTMLFADDKAHFSADASNGVMIRPGGWLPFLVGDEGAATEDGAGGAGTSRMLLDFKWLLDHMLKCAYTDMGVRHRESKSWAFTAPGPVLSAENELLRRAMVEAVLQVLGSGTETPEADTETPDTSTVTPDTGTDSSTSPSTFESW</sequence>
<feature type="compositionally biased region" description="Low complexity" evidence="7">
    <location>
        <begin position="1393"/>
        <end position="1416"/>
    </location>
</feature>
<dbReference type="InterPro" id="IPR014001">
    <property type="entry name" value="Helicase_ATP-bd"/>
</dbReference>
<evidence type="ECO:0000313" key="10">
    <source>
        <dbReference type="EMBL" id="KAK8101865.1"/>
    </source>
</evidence>
<organism evidence="10 11">
    <name type="scientific">Apiospora kogelbergensis</name>
    <dbReference type="NCBI Taxonomy" id="1337665"/>
    <lineage>
        <taxon>Eukaryota</taxon>
        <taxon>Fungi</taxon>
        <taxon>Dikarya</taxon>
        <taxon>Ascomycota</taxon>
        <taxon>Pezizomycotina</taxon>
        <taxon>Sordariomycetes</taxon>
        <taxon>Xylariomycetidae</taxon>
        <taxon>Amphisphaeriales</taxon>
        <taxon>Apiosporaceae</taxon>
        <taxon>Apiospora</taxon>
    </lineage>
</organism>
<evidence type="ECO:0000256" key="2">
    <source>
        <dbReference type="ARBA" id="ARBA00012552"/>
    </source>
</evidence>
<dbReference type="Pfam" id="PF21010">
    <property type="entry name" value="HA2_C"/>
    <property type="match status" value="1"/>
</dbReference>
<dbReference type="CDD" id="cd18791">
    <property type="entry name" value="SF2_C_RHA"/>
    <property type="match status" value="1"/>
</dbReference>
<evidence type="ECO:0000259" key="9">
    <source>
        <dbReference type="PROSITE" id="PS51194"/>
    </source>
</evidence>
<dbReference type="PANTHER" id="PTHR18934">
    <property type="entry name" value="ATP-DEPENDENT RNA HELICASE"/>
    <property type="match status" value="1"/>
</dbReference>
<comment type="similarity">
    <text evidence="1">Belongs to the DEAD box helicase family. DEAH subfamily.</text>
</comment>
<dbReference type="PROSITE" id="PS51192">
    <property type="entry name" value="HELICASE_ATP_BIND_1"/>
    <property type="match status" value="1"/>
</dbReference>
<feature type="domain" description="Helicase C-terminal" evidence="9">
    <location>
        <begin position="811"/>
        <end position="985"/>
    </location>
</feature>
<feature type="compositionally biased region" description="Basic and acidic residues" evidence="7">
    <location>
        <begin position="729"/>
        <end position="741"/>
    </location>
</feature>
<dbReference type="PROSITE" id="PS00690">
    <property type="entry name" value="DEAH_ATP_HELICASE"/>
    <property type="match status" value="1"/>
</dbReference>
<dbReference type="InterPro" id="IPR002464">
    <property type="entry name" value="DNA/RNA_helicase_DEAH_CS"/>
</dbReference>
<dbReference type="SMART" id="SM00847">
    <property type="entry name" value="HA2"/>
    <property type="match status" value="1"/>
</dbReference>
<dbReference type="InterPro" id="IPR048333">
    <property type="entry name" value="HA2_WH"/>
</dbReference>
<dbReference type="Pfam" id="PF00270">
    <property type="entry name" value="DEAD"/>
    <property type="match status" value="1"/>
</dbReference>
<feature type="region of interest" description="Disordered" evidence="7">
    <location>
        <begin position="729"/>
        <end position="765"/>
    </location>
</feature>
<evidence type="ECO:0000313" key="11">
    <source>
        <dbReference type="Proteomes" id="UP001392437"/>
    </source>
</evidence>
<dbReference type="GO" id="GO:0003723">
    <property type="term" value="F:RNA binding"/>
    <property type="evidence" value="ECO:0007669"/>
    <property type="project" value="TreeGrafter"/>
</dbReference>
<reference evidence="10 11" key="1">
    <citation type="submission" date="2023-01" db="EMBL/GenBank/DDBJ databases">
        <title>Analysis of 21 Apiospora genomes using comparative genomics revels a genus with tremendous synthesis potential of carbohydrate active enzymes and secondary metabolites.</title>
        <authorList>
            <person name="Sorensen T."/>
        </authorList>
    </citation>
    <scope>NUCLEOTIDE SEQUENCE [LARGE SCALE GENOMIC DNA]</scope>
    <source>
        <strain evidence="10 11">CBS 117206</strain>
    </source>
</reference>
<keyword evidence="3" id="KW-0547">Nucleotide-binding</keyword>
<gene>
    <name evidence="10" type="ORF">PG999_012239</name>
</gene>
<feature type="domain" description="Helicase ATP-binding" evidence="8">
    <location>
        <begin position="496"/>
        <end position="671"/>
    </location>
</feature>
<dbReference type="GO" id="GO:0005524">
    <property type="term" value="F:ATP binding"/>
    <property type="evidence" value="ECO:0007669"/>
    <property type="project" value="UniProtKB-KW"/>
</dbReference>